<proteinExistence type="predicted"/>
<protein>
    <submittedName>
        <fullName evidence="1">Uncharacterized protein</fullName>
    </submittedName>
</protein>
<comment type="caution">
    <text evidence="1">The sequence shown here is derived from an EMBL/GenBank/DDBJ whole genome shotgun (WGS) entry which is preliminary data.</text>
</comment>
<dbReference type="AlphaFoldDB" id="X1AYE5"/>
<sequence>TDTDPLTPQIIGERRTLLPTPVGKATELLDFYSDACPANAKLWGRVKSKAGGSETIEVSVGVIRHIEITNPIAHLATWPWA</sequence>
<name>X1AYE5_9ZZZZ</name>
<reference evidence="1" key="1">
    <citation type="journal article" date="2014" name="Front. Microbiol.">
        <title>High frequency of phylogenetically diverse reductive dehalogenase-homologous genes in deep subseafloor sedimentary metagenomes.</title>
        <authorList>
            <person name="Kawai M."/>
            <person name="Futagami T."/>
            <person name="Toyoda A."/>
            <person name="Takaki Y."/>
            <person name="Nishi S."/>
            <person name="Hori S."/>
            <person name="Arai W."/>
            <person name="Tsubouchi T."/>
            <person name="Morono Y."/>
            <person name="Uchiyama I."/>
            <person name="Ito T."/>
            <person name="Fujiyama A."/>
            <person name="Inagaki F."/>
            <person name="Takami H."/>
        </authorList>
    </citation>
    <scope>NUCLEOTIDE SEQUENCE</scope>
    <source>
        <strain evidence="1">Expedition CK06-06</strain>
    </source>
</reference>
<dbReference type="EMBL" id="BART01012116">
    <property type="protein sequence ID" value="GAG77118.1"/>
    <property type="molecule type" value="Genomic_DNA"/>
</dbReference>
<organism evidence="1">
    <name type="scientific">marine sediment metagenome</name>
    <dbReference type="NCBI Taxonomy" id="412755"/>
    <lineage>
        <taxon>unclassified sequences</taxon>
        <taxon>metagenomes</taxon>
        <taxon>ecological metagenomes</taxon>
    </lineage>
</organism>
<accession>X1AYE5</accession>
<evidence type="ECO:0000313" key="1">
    <source>
        <dbReference type="EMBL" id="GAG77118.1"/>
    </source>
</evidence>
<feature type="non-terminal residue" evidence="1">
    <location>
        <position position="1"/>
    </location>
</feature>
<gene>
    <name evidence="1" type="ORF">S01H4_25459</name>
</gene>